<dbReference type="Pfam" id="PF00106">
    <property type="entry name" value="adh_short"/>
    <property type="match status" value="1"/>
</dbReference>
<name>A0A9P6CE48_9AGAR</name>
<dbReference type="EMBL" id="MU150272">
    <property type="protein sequence ID" value="KAF9462472.1"/>
    <property type="molecule type" value="Genomic_DNA"/>
</dbReference>
<dbReference type="OrthoDB" id="5371740at2759"/>
<keyword evidence="2" id="KW-0560">Oxidoreductase</keyword>
<dbReference type="PANTHER" id="PTHR44229:SF4">
    <property type="entry name" value="15-HYDROXYPROSTAGLANDIN DEHYDROGENASE [NAD(+)]"/>
    <property type="match status" value="1"/>
</dbReference>
<evidence type="ECO:0000313" key="3">
    <source>
        <dbReference type="EMBL" id="KAF9462472.1"/>
    </source>
</evidence>
<evidence type="ECO:0000313" key="4">
    <source>
        <dbReference type="Proteomes" id="UP000807353"/>
    </source>
</evidence>
<evidence type="ECO:0008006" key="5">
    <source>
        <dbReference type="Google" id="ProtNLM"/>
    </source>
</evidence>
<dbReference type="Gene3D" id="3.40.50.720">
    <property type="entry name" value="NAD(P)-binding Rossmann-like Domain"/>
    <property type="match status" value="1"/>
</dbReference>
<dbReference type="GO" id="GO:0005737">
    <property type="term" value="C:cytoplasm"/>
    <property type="evidence" value="ECO:0007669"/>
    <property type="project" value="TreeGrafter"/>
</dbReference>
<evidence type="ECO:0000256" key="1">
    <source>
        <dbReference type="ARBA" id="ARBA00006484"/>
    </source>
</evidence>
<accession>A0A9P6CE48</accession>
<protein>
    <recommendedName>
        <fullName evidence="5">NAD(P)-binding protein</fullName>
    </recommendedName>
</protein>
<dbReference type="SUPFAM" id="SSF51735">
    <property type="entry name" value="NAD(P)-binding Rossmann-fold domains"/>
    <property type="match status" value="1"/>
</dbReference>
<comment type="similarity">
    <text evidence="1">Belongs to the short-chain dehydrogenases/reductases (SDR) family.</text>
</comment>
<comment type="caution">
    <text evidence="3">The sequence shown here is derived from an EMBL/GenBank/DDBJ whole genome shotgun (WGS) entry which is preliminary data.</text>
</comment>
<dbReference type="AlphaFoldDB" id="A0A9P6CE48"/>
<dbReference type="Proteomes" id="UP000807353">
    <property type="component" value="Unassembled WGS sequence"/>
</dbReference>
<gene>
    <name evidence="3" type="ORF">BDZ94DRAFT_1322648</name>
</gene>
<dbReference type="InterPro" id="IPR002347">
    <property type="entry name" value="SDR_fam"/>
</dbReference>
<proteinExistence type="inferred from homology"/>
<dbReference type="PANTHER" id="PTHR44229">
    <property type="entry name" value="15-HYDROXYPROSTAGLANDIN DEHYDROGENASE [NAD(+)]"/>
    <property type="match status" value="1"/>
</dbReference>
<sequence length="339" mass="36185">MTAIPDNKLFEHASRLEGKVVVVTGAANGIGKEAAIRFASFGAKVVIGDLDVAGAQRTVTEIQSHGGQAISLGCNVTIWDDQVTMFETAISRFGAVDIVVPNAGVSEIGTFDTVTFDRGKPVKPSTATLDVNLTGVLYTTHLALYYLLLNRSSPDSLKAIVLLGSMASWSGIPRGSLYAASKHAILGLMRSLYPGLHFQNIRIASIHPFFADTAIVPIPVKLLLAGIPLAPVPRIAGAILYAATDPNPETNGSAWLLTDDGPVFMVPKEEFKMGVYKMIDDRANAMIKGVTGIVYYVRLARDLGRILGRPVLIACLGAGAAKVSWDYREVVLGYLNSMV</sequence>
<dbReference type="GO" id="GO:0016616">
    <property type="term" value="F:oxidoreductase activity, acting on the CH-OH group of donors, NAD or NADP as acceptor"/>
    <property type="evidence" value="ECO:0007669"/>
    <property type="project" value="TreeGrafter"/>
</dbReference>
<keyword evidence="4" id="KW-1185">Reference proteome</keyword>
<dbReference type="PRINTS" id="PR00081">
    <property type="entry name" value="GDHRDH"/>
</dbReference>
<reference evidence="3" key="1">
    <citation type="submission" date="2020-11" db="EMBL/GenBank/DDBJ databases">
        <authorList>
            <consortium name="DOE Joint Genome Institute"/>
            <person name="Ahrendt S."/>
            <person name="Riley R."/>
            <person name="Andreopoulos W."/>
            <person name="Labutti K."/>
            <person name="Pangilinan J."/>
            <person name="Ruiz-Duenas F.J."/>
            <person name="Barrasa J.M."/>
            <person name="Sanchez-Garcia M."/>
            <person name="Camarero S."/>
            <person name="Miyauchi S."/>
            <person name="Serrano A."/>
            <person name="Linde D."/>
            <person name="Babiker R."/>
            <person name="Drula E."/>
            <person name="Ayuso-Fernandez I."/>
            <person name="Pacheco R."/>
            <person name="Padilla G."/>
            <person name="Ferreira P."/>
            <person name="Barriuso J."/>
            <person name="Kellner H."/>
            <person name="Castanera R."/>
            <person name="Alfaro M."/>
            <person name="Ramirez L."/>
            <person name="Pisabarro A.G."/>
            <person name="Kuo A."/>
            <person name="Tritt A."/>
            <person name="Lipzen A."/>
            <person name="He G."/>
            <person name="Yan M."/>
            <person name="Ng V."/>
            <person name="Cullen D."/>
            <person name="Martin F."/>
            <person name="Rosso M.-N."/>
            <person name="Henrissat B."/>
            <person name="Hibbett D."/>
            <person name="Martinez A.T."/>
            <person name="Grigoriev I.V."/>
        </authorList>
    </citation>
    <scope>NUCLEOTIDE SEQUENCE</scope>
    <source>
        <strain evidence="3">CBS 247.69</strain>
    </source>
</reference>
<dbReference type="InterPro" id="IPR036291">
    <property type="entry name" value="NAD(P)-bd_dom_sf"/>
</dbReference>
<organism evidence="3 4">
    <name type="scientific">Collybia nuda</name>
    <dbReference type="NCBI Taxonomy" id="64659"/>
    <lineage>
        <taxon>Eukaryota</taxon>
        <taxon>Fungi</taxon>
        <taxon>Dikarya</taxon>
        <taxon>Basidiomycota</taxon>
        <taxon>Agaricomycotina</taxon>
        <taxon>Agaricomycetes</taxon>
        <taxon>Agaricomycetidae</taxon>
        <taxon>Agaricales</taxon>
        <taxon>Tricholomatineae</taxon>
        <taxon>Clitocybaceae</taxon>
        <taxon>Collybia</taxon>
    </lineage>
</organism>
<evidence type="ECO:0000256" key="2">
    <source>
        <dbReference type="ARBA" id="ARBA00023002"/>
    </source>
</evidence>